<proteinExistence type="predicted"/>
<evidence type="ECO:0000313" key="2">
    <source>
        <dbReference type="Proteomes" id="UP001176521"/>
    </source>
</evidence>
<evidence type="ECO:0000313" key="1">
    <source>
        <dbReference type="EMBL" id="KAK0524063.1"/>
    </source>
</evidence>
<organism evidence="1 2">
    <name type="scientific">Tilletia horrida</name>
    <dbReference type="NCBI Taxonomy" id="155126"/>
    <lineage>
        <taxon>Eukaryota</taxon>
        <taxon>Fungi</taxon>
        <taxon>Dikarya</taxon>
        <taxon>Basidiomycota</taxon>
        <taxon>Ustilaginomycotina</taxon>
        <taxon>Exobasidiomycetes</taxon>
        <taxon>Tilletiales</taxon>
        <taxon>Tilletiaceae</taxon>
        <taxon>Tilletia</taxon>
    </lineage>
</organism>
<comment type="caution">
    <text evidence="1">The sequence shown here is derived from an EMBL/GenBank/DDBJ whole genome shotgun (WGS) entry which is preliminary data.</text>
</comment>
<feature type="non-terminal residue" evidence="1">
    <location>
        <position position="1"/>
    </location>
</feature>
<dbReference type="Proteomes" id="UP001176521">
    <property type="component" value="Unassembled WGS sequence"/>
</dbReference>
<accession>A0AAN6G881</accession>
<keyword evidence="2" id="KW-1185">Reference proteome</keyword>
<gene>
    <name evidence="1" type="ORF">OC842_005953</name>
</gene>
<sequence>RSVRPERLADGHATEANISAAFVEAVTTARSAAVASGRALSPEGFELLLGKHDLLDSYDNEVTGVRDGFDFGIPPISETRIHKNHVKDGEDTTVIDDYIAKESRRGDLLGCSRFRRCWIGWGPSKNRL</sequence>
<dbReference type="EMBL" id="JAPDMQ010000472">
    <property type="protein sequence ID" value="KAK0524063.1"/>
    <property type="molecule type" value="Genomic_DNA"/>
</dbReference>
<protein>
    <submittedName>
        <fullName evidence="1">Uncharacterized protein</fullName>
    </submittedName>
</protein>
<name>A0AAN6G881_9BASI</name>
<reference evidence="1" key="1">
    <citation type="journal article" date="2023" name="PhytoFront">
        <title>Draft Genome Resources of Seven Strains of Tilletia horrida, Causal Agent of Kernel Smut of Rice.</title>
        <authorList>
            <person name="Khanal S."/>
            <person name="Antony Babu S."/>
            <person name="Zhou X.G."/>
        </authorList>
    </citation>
    <scope>NUCLEOTIDE SEQUENCE</scope>
    <source>
        <strain evidence="1">TX3</strain>
    </source>
</reference>
<dbReference type="AlphaFoldDB" id="A0AAN6G881"/>